<keyword evidence="4" id="KW-0999">Mitochondrion inner membrane</keyword>
<dbReference type="InterPro" id="IPR000467">
    <property type="entry name" value="G_patch_dom"/>
</dbReference>
<comment type="subcellular location">
    <subcellularLocation>
        <location evidence="1">Mitochondrion inner membrane</location>
        <topology evidence="1">Single-pass membrane protein</topology>
    </subcellularLocation>
</comment>
<dbReference type="OMA" id="WTPEQAW"/>
<dbReference type="STRING" id="1054147.F4PH72"/>
<keyword evidence="11" id="KW-1185">Reference proteome</keyword>
<evidence type="ECO:0000256" key="6">
    <source>
        <dbReference type="ARBA" id="ARBA00023128"/>
    </source>
</evidence>
<dbReference type="GO" id="GO:0005743">
    <property type="term" value="C:mitochondrial inner membrane"/>
    <property type="evidence" value="ECO:0007669"/>
    <property type="project" value="UniProtKB-SubCell"/>
</dbReference>
<dbReference type="Pfam" id="PF10443">
    <property type="entry name" value="RNA12"/>
    <property type="match status" value="1"/>
</dbReference>
<dbReference type="OrthoDB" id="10267654at2759"/>
<feature type="region of interest" description="Disordered" evidence="8">
    <location>
        <begin position="75"/>
        <end position="132"/>
    </location>
</feature>
<keyword evidence="3" id="KW-0812">Transmembrane</keyword>
<dbReference type="SMART" id="SM00443">
    <property type="entry name" value="G_patch"/>
    <property type="match status" value="1"/>
</dbReference>
<feature type="compositionally biased region" description="Basic and acidic residues" evidence="8">
    <location>
        <begin position="1102"/>
        <end position="1120"/>
    </location>
</feature>
<accession>F4PH72</accession>
<evidence type="ECO:0000256" key="7">
    <source>
        <dbReference type="ARBA" id="ARBA00023136"/>
    </source>
</evidence>
<dbReference type="InterPro" id="IPR035979">
    <property type="entry name" value="RBD_domain_sf"/>
</dbReference>
<dbReference type="RefSeq" id="XP_004362907.1">
    <property type="nucleotide sequence ID" value="XM_004362850.1"/>
</dbReference>
<dbReference type="InterPro" id="IPR027417">
    <property type="entry name" value="P-loop_NTPase"/>
</dbReference>
<feature type="compositionally biased region" description="Basic and acidic residues" evidence="8">
    <location>
        <begin position="105"/>
        <end position="120"/>
    </location>
</feature>
<evidence type="ECO:0000256" key="1">
    <source>
        <dbReference type="ARBA" id="ARBA00004434"/>
    </source>
</evidence>
<dbReference type="GeneID" id="14877313"/>
<dbReference type="AlphaFoldDB" id="F4PH72"/>
<feature type="domain" description="G-patch" evidence="9">
    <location>
        <begin position="175"/>
        <end position="221"/>
    </location>
</feature>
<dbReference type="PROSITE" id="PS50174">
    <property type="entry name" value="G_PATCH"/>
    <property type="match status" value="1"/>
</dbReference>
<proteinExistence type="inferred from homology"/>
<sequence length="1136" mass="130403">MKRFVFKGYNDDDDNGVTQTEIDLTTPPVVAVSMYQDHHHLLLKDNNATNNNNNNNNDCTVNPTIQRIQRLKESLLKSQQQASKEEDVKKKKSKQISNSNLEQENELKQKDDDDKGDNHNHINNTNTSSSSSSFYCEYCEREIMDCKVKYHNTTTAHLLAMKTIQSKKHYHLPPTNRGYMMMKEHMGWEEEIGLGANGQGQLDPVKTRQLAGRGGIGNPKFKDDHRNQPKQPIDRIVPRNKKNNRNKLKIEQHKRERLKELFVQQIEKEMATTKYLLSSSLTRLNSILPVGASSGIGKIAALAFKPTTLTPPSSSSLFRSSSSVSSSYYKNNSLWSSVQQQQQQSTSSLLKRDISTSTRSSSYAPPLWEKPAEQQKLNTVTTPSEEEPKEYKEGILWINNLYPIKISRLDFRSLLFHIPITERLKAIFPKDVEILSIEKRFKEGGAYVYFRSSSKEESVEDIANRIEELFNAHKKHFHFSGAHARSTLVKGKPFVDDIDVRLPSYTLKLTFKGAELQIDDVFRLLRPYGHIRHMYIPDNIPKDQPKYAIITFRRMEGAIAARNCLHNEYLPEFGTTLYFDYELMMRINKLKDQFSKHPKIMIPLAGILATLLTILLFNPLREYFMDRELDKILTFEDIDDDWQTRIEEKMLNSHFNYRPNSIIMISAPKGSGKSSLIDKIIEGRPNTLLVDCTQEVNANDEEFIENLSKAIGFFPSFGVYGSLLGWVDMIIPTGKGIFHSSTNNQLQTIFKLLDNVLERRADKEFPVDQHQPYPYPLIVIDGFFGMIAAMENKEKANLIQDSIIQWAITSTIKGNAHVVFISSDPFAGDTIKKHLTNRGGGIVNTIHLGDVPPVSAQEYIRNKLGKSLSNDDFENIASLLGGRYSDLNMLAQKVMSGDSVPMALNGMVNKAVGEIRADGFGLSKRSDSKKDKESMKWTRPQIWETIKRIAESNYVSYDDLLFSVFIGDETSLNNLILSGLLRFQSINNERMVTAYSPLYRSAFKAMVDDLEFCVGMDIFAQKSRIEEELNKLSKVEDELLKLKNLSANEWFESAAFKKRRVLLEDKMKEHVSKIDTREKILKTHLDFQKFIQQSRKDNEYKLKMRKQEEEAVRRSIHQEQQHQQQYEQQQSETLTK</sequence>
<reference evidence="11" key="1">
    <citation type="journal article" date="2011" name="Genome Res.">
        <title>Phylogeny-wide analysis of social amoeba genomes highlights ancient origins for complex intercellular communication.</title>
        <authorList>
            <person name="Heidel A.J."/>
            <person name="Lawal H.M."/>
            <person name="Felder M."/>
            <person name="Schilde C."/>
            <person name="Helps N.R."/>
            <person name="Tunggal B."/>
            <person name="Rivero F."/>
            <person name="John U."/>
            <person name="Schleicher M."/>
            <person name="Eichinger L."/>
            <person name="Platzer M."/>
            <person name="Noegel A.A."/>
            <person name="Schaap P."/>
            <person name="Gloeckner G."/>
        </authorList>
    </citation>
    <scope>NUCLEOTIDE SEQUENCE [LARGE SCALE GENOMIC DNA]</scope>
    <source>
        <strain evidence="11">SH3</strain>
    </source>
</reference>
<organism evidence="10 11">
    <name type="scientific">Cavenderia fasciculata</name>
    <name type="common">Slime mold</name>
    <name type="synonym">Dictyostelium fasciculatum</name>
    <dbReference type="NCBI Taxonomy" id="261658"/>
    <lineage>
        <taxon>Eukaryota</taxon>
        <taxon>Amoebozoa</taxon>
        <taxon>Evosea</taxon>
        <taxon>Eumycetozoa</taxon>
        <taxon>Dictyostelia</taxon>
        <taxon>Acytosteliales</taxon>
        <taxon>Cavenderiaceae</taxon>
        <taxon>Cavenderia</taxon>
    </lineage>
</organism>
<feature type="compositionally biased region" description="Basic residues" evidence="8">
    <location>
        <begin position="238"/>
        <end position="247"/>
    </location>
</feature>
<feature type="region of interest" description="Disordered" evidence="8">
    <location>
        <begin position="1"/>
        <end position="20"/>
    </location>
</feature>
<dbReference type="Pfam" id="PF01585">
    <property type="entry name" value="G-patch"/>
    <property type="match status" value="1"/>
</dbReference>
<dbReference type="InterPro" id="IPR039627">
    <property type="entry name" value="Yme2_C"/>
</dbReference>
<feature type="region of interest" description="Disordered" evidence="8">
    <location>
        <begin position="1102"/>
        <end position="1136"/>
    </location>
</feature>
<keyword evidence="5" id="KW-1133">Transmembrane helix</keyword>
<keyword evidence="6" id="KW-0496">Mitochondrion</keyword>
<feature type="compositionally biased region" description="Low complexity" evidence="8">
    <location>
        <begin position="121"/>
        <end position="132"/>
    </location>
</feature>
<evidence type="ECO:0000313" key="11">
    <source>
        <dbReference type="Proteomes" id="UP000007797"/>
    </source>
</evidence>
<feature type="compositionally biased region" description="Low complexity" evidence="8">
    <location>
        <begin position="1121"/>
        <end position="1130"/>
    </location>
</feature>
<feature type="region of interest" description="Disordered" evidence="8">
    <location>
        <begin position="211"/>
        <end position="251"/>
    </location>
</feature>
<evidence type="ECO:0000256" key="5">
    <source>
        <dbReference type="ARBA" id="ARBA00022989"/>
    </source>
</evidence>
<dbReference type="KEGG" id="dfa:DFA_03302"/>
<dbReference type="PANTHER" id="PTHR32198:SF2">
    <property type="entry name" value="MITOCHONDRIAL ESCAPE PROTEIN 2"/>
    <property type="match status" value="1"/>
</dbReference>
<evidence type="ECO:0000256" key="3">
    <source>
        <dbReference type="ARBA" id="ARBA00022692"/>
    </source>
</evidence>
<dbReference type="SUPFAM" id="SSF52540">
    <property type="entry name" value="P-loop containing nucleoside triphosphate hydrolases"/>
    <property type="match status" value="1"/>
</dbReference>
<evidence type="ECO:0000259" key="9">
    <source>
        <dbReference type="PROSITE" id="PS50174"/>
    </source>
</evidence>
<gene>
    <name evidence="10" type="ORF">DFA_03302</name>
</gene>
<comment type="similarity">
    <text evidence="2">Belongs to the YME2 family.</text>
</comment>
<evidence type="ECO:0000313" key="10">
    <source>
        <dbReference type="EMBL" id="EGG25056.1"/>
    </source>
</evidence>
<evidence type="ECO:0000256" key="8">
    <source>
        <dbReference type="SAM" id="MobiDB-lite"/>
    </source>
</evidence>
<dbReference type="Gene3D" id="3.40.50.300">
    <property type="entry name" value="P-loop containing nucleotide triphosphate hydrolases"/>
    <property type="match status" value="1"/>
</dbReference>
<feature type="compositionally biased region" description="Basic and acidic residues" evidence="8">
    <location>
        <begin position="220"/>
        <end position="237"/>
    </location>
</feature>
<dbReference type="PANTHER" id="PTHR32198">
    <property type="entry name" value="MITOCHONDRIAL ESCAPE PROTEIN 2"/>
    <property type="match status" value="1"/>
</dbReference>
<dbReference type="InterPro" id="IPR018850">
    <property type="entry name" value="Mt_escape_2_C"/>
</dbReference>
<dbReference type="GO" id="GO:0003676">
    <property type="term" value="F:nucleic acid binding"/>
    <property type="evidence" value="ECO:0007669"/>
    <property type="project" value="InterPro"/>
</dbReference>
<dbReference type="EMBL" id="GL883006">
    <property type="protein sequence ID" value="EGG25056.1"/>
    <property type="molecule type" value="Genomic_DNA"/>
</dbReference>
<protein>
    <recommendedName>
        <fullName evidence="9">G-patch domain-containing protein</fullName>
    </recommendedName>
</protein>
<evidence type="ECO:0000256" key="2">
    <source>
        <dbReference type="ARBA" id="ARBA00010320"/>
    </source>
</evidence>
<feature type="region of interest" description="Disordered" evidence="8">
    <location>
        <begin position="346"/>
        <end position="368"/>
    </location>
</feature>
<name>F4PH72_CACFS</name>
<evidence type="ECO:0000256" key="4">
    <source>
        <dbReference type="ARBA" id="ARBA00022792"/>
    </source>
</evidence>
<dbReference type="SUPFAM" id="SSF54928">
    <property type="entry name" value="RNA-binding domain, RBD"/>
    <property type="match status" value="1"/>
</dbReference>
<dbReference type="Proteomes" id="UP000007797">
    <property type="component" value="Unassembled WGS sequence"/>
</dbReference>
<keyword evidence="7" id="KW-0472">Membrane</keyword>